<evidence type="ECO:0000256" key="2">
    <source>
        <dbReference type="ARBA" id="ARBA00022475"/>
    </source>
</evidence>
<dbReference type="Gene3D" id="6.10.340.10">
    <property type="match status" value="1"/>
</dbReference>
<evidence type="ECO:0000256" key="11">
    <source>
        <dbReference type="SAM" id="Phobius"/>
    </source>
</evidence>
<evidence type="ECO:0000313" key="18">
    <source>
        <dbReference type="Proteomes" id="UP000239462"/>
    </source>
</evidence>
<proteinExistence type="inferred from homology"/>
<dbReference type="SUPFAM" id="SSF103190">
    <property type="entry name" value="Sensory domain-like"/>
    <property type="match status" value="1"/>
</dbReference>
<dbReference type="Proteomes" id="UP000567099">
    <property type="component" value="Unassembled WGS sequence"/>
</dbReference>
<dbReference type="Pfam" id="PF00672">
    <property type="entry name" value="HAMP"/>
    <property type="match status" value="1"/>
</dbReference>
<evidence type="ECO:0000259" key="13">
    <source>
        <dbReference type="PROSITE" id="PS50192"/>
    </source>
</evidence>
<reference evidence="15" key="2">
    <citation type="submission" date="2018-02" db="EMBL/GenBank/DDBJ databases">
        <title>Complete genome sequence of the Methanococcus maripaludis type strain JJ (DSM 2067), a model for selenoprotein synthesis in Archaea.</title>
        <authorList>
            <person name="Poehlein A."/>
            <person name="Heym D."/>
            <person name="Quitzke V."/>
            <person name="Fersch J."/>
            <person name="Daniel R."/>
            <person name="Rother M."/>
        </authorList>
    </citation>
    <scope>NUCLEOTIDE SEQUENCE [LARGE SCALE GENOMIC DNA]</scope>
    <source>
        <strain evidence="15">DSM 2067</strain>
    </source>
</reference>
<dbReference type="InterPro" id="IPR000727">
    <property type="entry name" value="T_SNARE_dom"/>
</dbReference>
<feature type="transmembrane region" description="Helical" evidence="11">
    <location>
        <begin position="296"/>
        <end position="314"/>
    </location>
</feature>
<dbReference type="SMART" id="SM00283">
    <property type="entry name" value="MA"/>
    <property type="match status" value="1"/>
</dbReference>
<keyword evidence="6 11" id="KW-0472">Membrane</keyword>
<evidence type="ECO:0000313" key="15">
    <source>
        <dbReference type="EMBL" id="AVB76040.1"/>
    </source>
</evidence>
<dbReference type="Pfam" id="PF17202">
    <property type="entry name" value="sCache_3_3"/>
    <property type="match status" value="1"/>
</dbReference>
<evidence type="ECO:0000256" key="6">
    <source>
        <dbReference type="ARBA" id="ARBA00023136"/>
    </source>
</evidence>
<dbReference type="SUPFAM" id="SSF58104">
    <property type="entry name" value="Methyl-accepting chemotaxis protein (MCP) signaling domain"/>
    <property type="match status" value="1"/>
</dbReference>
<feature type="domain" description="T-SNARE coiled-coil homology" evidence="13">
    <location>
        <begin position="634"/>
        <end position="679"/>
    </location>
</feature>
<dbReference type="InterPro" id="IPR004089">
    <property type="entry name" value="MCPsignal_dom"/>
</dbReference>
<feature type="coiled-coil region" evidence="10">
    <location>
        <begin position="399"/>
        <end position="437"/>
    </location>
</feature>
<dbReference type="Proteomes" id="UP000239462">
    <property type="component" value="Chromosome"/>
</dbReference>
<dbReference type="GO" id="GO:0005886">
    <property type="term" value="C:plasma membrane"/>
    <property type="evidence" value="ECO:0007669"/>
    <property type="project" value="UniProtKB-SubCell"/>
</dbReference>
<dbReference type="KEGG" id="mmad:MMJJ_06240"/>
<evidence type="ECO:0000256" key="8">
    <source>
        <dbReference type="ARBA" id="ARBA00029447"/>
    </source>
</evidence>
<dbReference type="PROSITE" id="PS50111">
    <property type="entry name" value="CHEMOTAXIS_TRANSDUC_2"/>
    <property type="match status" value="1"/>
</dbReference>
<dbReference type="InterPro" id="IPR033463">
    <property type="entry name" value="sCache_3"/>
</dbReference>
<evidence type="ECO:0000256" key="5">
    <source>
        <dbReference type="ARBA" id="ARBA00022989"/>
    </source>
</evidence>
<comment type="subcellular location">
    <subcellularLocation>
        <location evidence="1">Cell inner membrane</location>
        <topology evidence="1">Multi-pass membrane protein</topology>
    </subcellularLocation>
</comment>
<evidence type="ECO:0000259" key="12">
    <source>
        <dbReference type="PROSITE" id="PS50111"/>
    </source>
</evidence>
<comment type="similarity">
    <text evidence="8">Belongs to the methyl-accepting chemotaxis (MCP) protein family.</text>
</comment>
<feature type="transmembrane region" description="Helical" evidence="11">
    <location>
        <begin position="12"/>
        <end position="30"/>
    </location>
</feature>
<evidence type="ECO:0000313" key="19">
    <source>
        <dbReference type="Proteomes" id="UP000567099"/>
    </source>
</evidence>
<keyword evidence="4 11" id="KW-0812">Transmembrane</keyword>
<gene>
    <name evidence="15" type="primary">yoaH_2</name>
    <name evidence="16" type="ORF">HNP94_001522</name>
    <name evidence="17" type="ORF">HNP96_001393</name>
    <name evidence="15" type="ORF">MMJJ_06240</name>
</gene>
<dbReference type="Gene3D" id="1.10.287.950">
    <property type="entry name" value="Methyl-accepting chemotaxis protein"/>
    <property type="match status" value="1"/>
</dbReference>
<dbReference type="Proteomes" id="UP000590564">
    <property type="component" value="Unassembled WGS sequence"/>
</dbReference>
<dbReference type="EMBL" id="JACHED010000003">
    <property type="protein sequence ID" value="MBB6497350.1"/>
    <property type="molecule type" value="Genomic_DNA"/>
</dbReference>
<evidence type="ECO:0000313" key="17">
    <source>
        <dbReference type="EMBL" id="MBB6497350.1"/>
    </source>
</evidence>
<keyword evidence="7 9" id="KW-0807">Transducer</keyword>
<dbReference type="PANTHER" id="PTHR32089">
    <property type="entry name" value="METHYL-ACCEPTING CHEMOTAXIS PROTEIN MCPB"/>
    <property type="match status" value="1"/>
</dbReference>
<feature type="domain" description="Methyl-accepting transducer" evidence="12">
    <location>
        <begin position="444"/>
        <end position="680"/>
    </location>
</feature>
<dbReference type="InterPro" id="IPR003660">
    <property type="entry name" value="HAMP_dom"/>
</dbReference>
<evidence type="ECO:0000256" key="1">
    <source>
        <dbReference type="ARBA" id="ARBA00004429"/>
    </source>
</evidence>
<dbReference type="RefSeq" id="WP_104837639.1">
    <property type="nucleotide sequence ID" value="NZ_CP026606.1"/>
</dbReference>
<dbReference type="PANTHER" id="PTHR32089:SF112">
    <property type="entry name" value="LYSOZYME-LIKE PROTEIN-RELATED"/>
    <property type="match status" value="1"/>
</dbReference>
<evidence type="ECO:0000256" key="10">
    <source>
        <dbReference type="SAM" id="Coils"/>
    </source>
</evidence>
<evidence type="ECO:0000256" key="3">
    <source>
        <dbReference type="ARBA" id="ARBA00022519"/>
    </source>
</evidence>
<reference evidence="16 19" key="3">
    <citation type="submission" date="2020-07" db="EMBL/GenBank/DDBJ databases">
        <title>Genomic Encyclopedia of Type Strains, Phase IV (KMG-V): Genome sequencing to study the core and pangenomes of soil and plant-associated prokaryotes.</title>
        <authorList>
            <person name="Whitman W."/>
        </authorList>
    </citation>
    <scope>NUCLEOTIDE SEQUENCE [LARGE SCALE GENOMIC DNA]</scope>
    <source>
        <strain evidence="16 19">C13</strain>
        <strain evidence="17 20">D1</strain>
    </source>
</reference>
<keyword evidence="2" id="KW-1003">Cell membrane</keyword>
<sequence>MKLGTKKIGTKLLIFSIITVIIPIAILGIVSNNTITQDMKEQSADKLESSNEMANTIMDSRFTELCTLAEYASYTQGVKTSIKTGNVDDLELRAETLKSASNADLVIFTGNGGSTIASSSGEGITLDSTILKVSKSSEKSGFEKIPEQTALKFSDADVTGTDSALSIVVAYPIYDDAGTLGYVAFIDVLNNDHALVDSIKASTGDESTLFLENYRISTSVVSGNSRAVGTTASDVVYNTVVKENTEFMGSANVVGQSFLTKYVPLKDSNGATIGMLFVGTPEAQFTQMVNNARNNTIIIALFGLLIAVVISLISSRSITKPLNQLEDGVHKFGSGNYDHTITVKTGDELEDLADSFNKMANDIKELHSILDADKLSLANTLKEIFEVMNHLAEGDFSIRADENRERNKLQKTINHAIENVSKMMENLKSEITVLSGELEDVSEGLKRAKETSEQVTDAANQVATAAADQSAKLQDTSDDLEKTAKAADMVYNDAEQSVDSAIEVKDNSETGVKKVENAIDTMQKITNVIDELGKSIQELGEESKKINEVTVLIKDVAEQTGLLALNASIEAARAGDAGKGFAVVASEIKSLAEEIKKSVEDINRTINGINKKVETTIDLGLAGRDEVDRGVVAIDEVNSAFMKIKESVETSAKMIAQIKDNAKNASNNTQEALRNVQDIASISEEFAATAEELTASSEEQNRAVEEIDASAERMMDISRKLAEDADEFKTK</sequence>
<keyword evidence="3" id="KW-0997">Cell inner membrane</keyword>
<evidence type="ECO:0000259" key="14">
    <source>
        <dbReference type="PROSITE" id="PS50885"/>
    </source>
</evidence>
<evidence type="ECO:0000313" key="20">
    <source>
        <dbReference type="Proteomes" id="UP000590564"/>
    </source>
</evidence>
<keyword evidence="5 11" id="KW-1133">Transmembrane helix</keyword>
<dbReference type="Pfam" id="PF00015">
    <property type="entry name" value="MCPsignal"/>
    <property type="match status" value="1"/>
</dbReference>
<dbReference type="GO" id="GO:0007165">
    <property type="term" value="P:signal transduction"/>
    <property type="evidence" value="ECO:0007669"/>
    <property type="project" value="UniProtKB-KW"/>
</dbReference>
<evidence type="ECO:0000256" key="4">
    <source>
        <dbReference type="ARBA" id="ARBA00022692"/>
    </source>
</evidence>
<feature type="domain" description="HAMP" evidence="14">
    <location>
        <begin position="316"/>
        <end position="368"/>
    </location>
</feature>
<dbReference type="GeneID" id="36101716"/>
<dbReference type="SMART" id="SM00304">
    <property type="entry name" value="HAMP"/>
    <property type="match status" value="2"/>
</dbReference>
<dbReference type="CDD" id="cd06225">
    <property type="entry name" value="HAMP"/>
    <property type="match status" value="1"/>
</dbReference>
<evidence type="ECO:0000256" key="7">
    <source>
        <dbReference type="ARBA" id="ARBA00023224"/>
    </source>
</evidence>
<dbReference type="PROSITE" id="PS50192">
    <property type="entry name" value="T_SNARE"/>
    <property type="match status" value="1"/>
</dbReference>
<dbReference type="AlphaFoldDB" id="A0A2L1C9Z5"/>
<keyword evidence="10" id="KW-0175">Coiled coil</keyword>
<name>A0A2L1C9Z5_METMI</name>
<dbReference type="EMBL" id="CP026606">
    <property type="protein sequence ID" value="AVB76040.1"/>
    <property type="molecule type" value="Genomic_DNA"/>
</dbReference>
<organism evidence="15 18">
    <name type="scientific">Methanococcus maripaludis</name>
    <name type="common">Methanococcus deltae</name>
    <dbReference type="NCBI Taxonomy" id="39152"/>
    <lineage>
        <taxon>Archaea</taxon>
        <taxon>Methanobacteriati</taxon>
        <taxon>Methanobacteriota</taxon>
        <taxon>Methanomada group</taxon>
        <taxon>Methanococci</taxon>
        <taxon>Methanococcales</taxon>
        <taxon>Methanococcaceae</taxon>
        <taxon>Methanococcus</taxon>
    </lineage>
</organism>
<evidence type="ECO:0000313" key="16">
    <source>
        <dbReference type="EMBL" id="MBA2864500.1"/>
    </source>
</evidence>
<dbReference type="EMBL" id="JACDUO010000002">
    <property type="protein sequence ID" value="MBA2864500.1"/>
    <property type="molecule type" value="Genomic_DNA"/>
</dbReference>
<dbReference type="InterPro" id="IPR029151">
    <property type="entry name" value="Sensor-like_sf"/>
</dbReference>
<reference evidence="18" key="1">
    <citation type="journal article" date="2018" name="Genome Announc.">
        <title>Complete Genome Sequence of the Methanococcus maripaludis Type Strain JJ (DSM 2067), a Model for Selenoprotein Synthesis in Archaea.</title>
        <authorList>
            <person name="Poehlein A."/>
            <person name="Heym D."/>
            <person name="Quitzke V."/>
            <person name="Fersch J."/>
            <person name="Daniel R."/>
            <person name="Rother M."/>
        </authorList>
    </citation>
    <scope>NUCLEOTIDE SEQUENCE [LARGE SCALE GENOMIC DNA]</scope>
    <source>
        <strain evidence="18">DSM 2067</strain>
    </source>
</reference>
<accession>A0A2L1C9Z5</accession>
<protein>
    <submittedName>
        <fullName evidence="15 16">Methyl-accepting chemotaxis protein</fullName>
    </submittedName>
</protein>
<dbReference type="PROSITE" id="PS50885">
    <property type="entry name" value="HAMP"/>
    <property type="match status" value="1"/>
</dbReference>
<evidence type="ECO:0000256" key="9">
    <source>
        <dbReference type="PROSITE-ProRule" id="PRU00284"/>
    </source>
</evidence>